<dbReference type="PANTHER" id="PTHR11207">
    <property type="entry name" value="RIBONUCLEASE III"/>
    <property type="match status" value="1"/>
</dbReference>
<organism evidence="11">
    <name type="scientific">hydrothermal vent metagenome</name>
    <dbReference type="NCBI Taxonomy" id="652676"/>
    <lineage>
        <taxon>unclassified sequences</taxon>
        <taxon>metagenomes</taxon>
        <taxon>ecological metagenomes</taxon>
    </lineage>
</organism>
<dbReference type="InterPro" id="IPR000999">
    <property type="entry name" value="RNase_III_dom"/>
</dbReference>
<reference evidence="11" key="1">
    <citation type="submission" date="2018-06" db="EMBL/GenBank/DDBJ databases">
        <authorList>
            <person name="Zhirakovskaya E."/>
        </authorList>
    </citation>
    <scope>NUCLEOTIDE SEQUENCE</scope>
</reference>
<dbReference type="Gene3D" id="3.30.160.20">
    <property type="match status" value="1"/>
</dbReference>
<evidence type="ECO:0000259" key="10">
    <source>
        <dbReference type="PROSITE" id="PS50142"/>
    </source>
</evidence>
<name>A0A3B0R2T5_9ZZZZ</name>
<dbReference type="GO" id="GO:0010468">
    <property type="term" value="P:regulation of gene expression"/>
    <property type="evidence" value="ECO:0007669"/>
    <property type="project" value="TreeGrafter"/>
</dbReference>
<evidence type="ECO:0000313" key="11">
    <source>
        <dbReference type="EMBL" id="VAV86639.1"/>
    </source>
</evidence>
<dbReference type="SMART" id="SM00535">
    <property type="entry name" value="RIBOc"/>
    <property type="match status" value="1"/>
</dbReference>
<dbReference type="SUPFAM" id="SSF54768">
    <property type="entry name" value="dsRNA-binding domain-like"/>
    <property type="match status" value="1"/>
</dbReference>
<dbReference type="HAMAP" id="MF_00104">
    <property type="entry name" value="RNase_III"/>
    <property type="match status" value="1"/>
</dbReference>
<comment type="catalytic activity">
    <reaction evidence="1">
        <text>Endonucleolytic cleavage to 5'-phosphomonoester.</text>
        <dbReference type="EC" id="3.1.26.3"/>
    </reaction>
</comment>
<evidence type="ECO:0000256" key="1">
    <source>
        <dbReference type="ARBA" id="ARBA00000109"/>
    </source>
</evidence>
<evidence type="ECO:0000256" key="4">
    <source>
        <dbReference type="ARBA" id="ARBA00022722"/>
    </source>
</evidence>
<gene>
    <name evidence="11" type="ORF">MNBD_ALPHA08-550</name>
</gene>
<evidence type="ECO:0000256" key="6">
    <source>
        <dbReference type="ARBA" id="ARBA00022801"/>
    </source>
</evidence>
<dbReference type="InterPro" id="IPR014720">
    <property type="entry name" value="dsRBD_dom"/>
</dbReference>
<dbReference type="PROSITE" id="PS50142">
    <property type="entry name" value="RNASE_3_2"/>
    <property type="match status" value="1"/>
</dbReference>
<keyword evidence="5" id="KW-0255">Endonuclease</keyword>
<dbReference type="AlphaFoldDB" id="A0A3B0R2T5"/>
<accession>A0A3B0R2T5</accession>
<dbReference type="CDD" id="cd00593">
    <property type="entry name" value="RIBOc"/>
    <property type="match status" value="1"/>
</dbReference>
<sequence length="230" mass="25568">MDESQLLSVFKKHTGYAFKDGQLLVNALTHTSQVNTDRQNNERLEFLGDRILALVIAQHLYEDSPKAREGEMALRLNSMVRKETCAQVARNIHLDELMKAFAGKTAVHKGVFDSQNVLGDACEAVLAAIYLDSGLEPARKFILSAWKDMLSQDNVIRKDPKSALQEWALARGLDMPVYVEVSREGPDHAPEFVMSAEVTGKGKKTGKGTSKRAAEQDAAEKFMTSKKIKF</sequence>
<feature type="domain" description="DRBM" evidence="9">
    <location>
        <begin position="159"/>
        <end position="223"/>
    </location>
</feature>
<comment type="similarity">
    <text evidence="2">Belongs to the ribonuclease III family.</text>
</comment>
<dbReference type="PANTHER" id="PTHR11207:SF0">
    <property type="entry name" value="RIBONUCLEASE 3"/>
    <property type="match status" value="1"/>
</dbReference>
<dbReference type="SUPFAM" id="SSF69065">
    <property type="entry name" value="RNase III domain-like"/>
    <property type="match status" value="1"/>
</dbReference>
<dbReference type="Pfam" id="PF14622">
    <property type="entry name" value="Ribonucleas_3_3"/>
    <property type="match status" value="1"/>
</dbReference>
<evidence type="ECO:0000256" key="5">
    <source>
        <dbReference type="ARBA" id="ARBA00022759"/>
    </source>
</evidence>
<dbReference type="Pfam" id="PF00035">
    <property type="entry name" value="dsrm"/>
    <property type="match status" value="1"/>
</dbReference>
<keyword evidence="7" id="KW-0694">RNA-binding</keyword>
<dbReference type="GO" id="GO:0003725">
    <property type="term" value="F:double-stranded RNA binding"/>
    <property type="evidence" value="ECO:0007669"/>
    <property type="project" value="TreeGrafter"/>
</dbReference>
<evidence type="ECO:0000256" key="8">
    <source>
        <dbReference type="SAM" id="MobiDB-lite"/>
    </source>
</evidence>
<dbReference type="Gene3D" id="1.10.1520.10">
    <property type="entry name" value="Ribonuclease III domain"/>
    <property type="match status" value="1"/>
</dbReference>
<keyword evidence="4" id="KW-0540">Nuclease</keyword>
<protein>
    <recommendedName>
        <fullName evidence="3">ribonuclease III</fullName>
        <ecNumber evidence="3">3.1.26.3</ecNumber>
    </recommendedName>
</protein>
<feature type="region of interest" description="Disordered" evidence="8">
    <location>
        <begin position="198"/>
        <end position="230"/>
    </location>
</feature>
<dbReference type="GO" id="GO:0006364">
    <property type="term" value="P:rRNA processing"/>
    <property type="evidence" value="ECO:0007669"/>
    <property type="project" value="InterPro"/>
</dbReference>
<evidence type="ECO:0000256" key="3">
    <source>
        <dbReference type="ARBA" id="ARBA00012177"/>
    </source>
</evidence>
<keyword evidence="6 11" id="KW-0378">Hydrolase</keyword>
<dbReference type="EC" id="3.1.26.3" evidence="3"/>
<dbReference type="InterPro" id="IPR036389">
    <property type="entry name" value="RNase_III_sf"/>
</dbReference>
<evidence type="ECO:0000256" key="7">
    <source>
        <dbReference type="ARBA" id="ARBA00022884"/>
    </source>
</evidence>
<dbReference type="FunFam" id="1.10.1520.10:FF:000001">
    <property type="entry name" value="Ribonuclease 3"/>
    <property type="match status" value="1"/>
</dbReference>
<dbReference type="CDD" id="cd10845">
    <property type="entry name" value="DSRM_RNAse_III_family"/>
    <property type="match status" value="1"/>
</dbReference>
<evidence type="ECO:0000256" key="2">
    <source>
        <dbReference type="ARBA" id="ARBA00010183"/>
    </source>
</evidence>
<dbReference type="GO" id="GO:0004525">
    <property type="term" value="F:ribonuclease III activity"/>
    <property type="evidence" value="ECO:0007669"/>
    <property type="project" value="UniProtKB-EC"/>
</dbReference>
<feature type="compositionally biased region" description="Basic residues" evidence="8">
    <location>
        <begin position="201"/>
        <end position="210"/>
    </location>
</feature>
<dbReference type="PROSITE" id="PS00517">
    <property type="entry name" value="RNASE_3_1"/>
    <property type="match status" value="1"/>
</dbReference>
<dbReference type="InterPro" id="IPR011907">
    <property type="entry name" value="RNase_III"/>
</dbReference>
<dbReference type="EMBL" id="UOEC01000010">
    <property type="protein sequence ID" value="VAV86639.1"/>
    <property type="molecule type" value="Genomic_DNA"/>
</dbReference>
<dbReference type="NCBIfam" id="TIGR02191">
    <property type="entry name" value="RNaseIII"/>
    <property type="match status" value="1"/>
</dbReference>
<feature type="domain" description="RNase III" evidence="10">
    <location>
        <begin position="7"/>
        <end position="134"/>
    </location>
</feature>
<evidence type="ECO:0000259" key="9">
    <source>
        <dbReference type="PROSITE" id="PS50137"/>
    </source>
</evidence>
<dbReference type="SMART" id="SM00358">
    <property type="entry name" value="DSRM"/>
    <property type="match status" value="1"/>
</dbReference>
<proteinExistence type="inferred from homology"/>
<dbReference type="PROSITE" id="PS50137">
    <property type="entry name" value="DS_RBD"/>
    <property type="match status" value="1"/>
</dbReference>